<reference evidence="2" key="1">
    <citation type="journal article" date="2014" name="Int. J. Syst. Evol. Microbiol.">
        <title>Complete genome sequence of Corynebacterium casei LMG S-19264T (=DSM 44701T), isolated from a smear-ripened cheese.</title>
        <authorList>
            <consortium name="US DOE Joint Genome Institute (JGI-PGF)"/>
            <person name="Walter F."/>
            <person name="Albersmeier A."/>
            <person name="Kalinowski J."/>
            <person name="Ruckert C."/>
        </authorList>
    </citation>
    <scope>NUCLEOTIDE SEQUENCE</scope>
    <source>
        <strain evidence="2">JCM 4784</strain>
    </source>
</reference>
<dbReference type="RefSeq" id="WP_190136316.1">
    <property type="nucleotide sequence ID" value="NZ_BNBT01000035.1"/>
</dbReference>
<protein>
    <recommendedName>
        <fullName evidence="1">MmyB-like transcription regulator ligand binding domain-containing protein</fullName>
    </recommendedName>
</protein>
<reference evidence="2" key="2">
    <citation type="submission" date="2020-09" db="EMBL/GenBank/DDBJ databases">
        <authorList>
            <person name="Sun Q."/>
            <person name="Ohkuma M."/>
        </authorList>
    </citation>
    <scope>NUCLEOTIDE SEQUENCE</scope>
    <source>
        <strain evidence="2">JCM 4784</strain>
    </source>
</reference>
<dbReference type="PANTHER" id="PTHR35010:SF2">
    <property type="entry name" value="BLL4672 PROTEIN"/>
    <property type="match status" value="1"/>
</dbReference>
<gene>
    <name evidence="2" type="ORF">GCM10018785_28840</name>
</gene>
<keyword evidence="3" id="KW-1185">Reference proteome</keyword>
<dbReference type="Gene3D" id="3.30.450.180">
    <property type="match status" value="1"/>
</dbReference>
<accession>A0A918ZLX4</accession>
<evidence type="ECO:0000313" key="2">
    <source>
        <dbReference type="EMBL" id="GHE57926.1"/>
    </source>
</evidence>
<evidence type="ECO:0000313" key="3">
    <source>
        <dbReference type="Proteomes" id="UP000608024"/>
    </source>
</evidence>
<dbReference type="EMBL" id="BNBT01000035">
    <property type="protein sequence ID" value="GHE57926.1"/>
    <property type="molecule type" value="Genomic_DNA"/>
</dbReference>
<dbReference type="InterPro" id="IPR041413">
    <property type="entry name" value="MLTR_LBD"/>
</dbReference>
<proteinExistence type="predicted"/>
<evidence type="ECO:0000259" key="1">
    <source>
        <dbReference type="Pfam" id="PF17765"/>
    </source>
</evidence>
<dbReference type="Pfam" id="PF17765">
    <property type="entry name" value="MLTR_LBD"/>
    <property type="match status" value="1"/>
</dbReference>
<dbReference type="AlphaFoldDB" id="A0A918ZLX4"/>
<dbReference type="Proteomes" id="UP000608024">
    <property type="component" value="Unassembled WGS sequence"/>
</dbReference>
<organism evidence="2 3">
    <name type="scientific">Streptomyces longispororuber</name>
    <dbReference type="NCBI Taxonomy" id="68230"/>
    <lineage>
        <taxon>Bacteria</taxon>
        <taxon>Bacillati</taxon>
        <taxon>Actinomycetota</taxon>
        <taxon>Actinomycetes</taxon>
        <taxon>Kitasatosporales</taxon>
        <taxon>Streptomycetaceae</taxon>
        <taxon>Streptomyces</taxon>
    </lineage>
</organism>
<sequence length="234" mass="26247">MAQLTGVSCVWYGKFERGGAAQYSEEFLNRVSCALRLNDAERKLLFLHAVGWEPTSPVNCQDIGLTEGVRRLLELQPWPAYISDAAWDVIHHNRAFSEWFPDGAAGRNIAEEVFADDADRRIRLCDWERDWAGPTLAQMRLAQARHPENARLGAVVEGILATSACARRLWREHRVVEHAHGDRRRVLLPGQETATTIEIAMTSPLGNGELRLVSLVPVQPSEDARYVQPSEGAR</sequence>
<dbReference type="PANTHER" id="PTHR35010">
    <property type="entry name" value="BLL4672 PROTEIN-RELATED"/>
    <property type="match status" value="1"/>
</dbReference>
<comment type="caution">
    <text evidence="2">The sequence shown here is derived from an EMBL/GenBank/DDBJ whole genome shotgun (WGS) entry which is preliminary data.</text>
</comment>
<name>A0A918ZLX4_9ACTN</name>
<feature type="domain" description="MmyB-like transcription regulator ligand binding" evidence="1">
    <location>
        <begin position="66"/>
        <end position="224"/>
    </location>
</feature>